<dbReference type="Proteomes" id="UP000642876">
    <property type="component" value="Unassembled WGS sequence"/>
</dbReference>
<dbReference type="Gene3D" id="3.30.2320.10">
    <property type="entry name" value="hypothetical protein PF0899 domain"/>
    <property type="match status" value="1"/>
</dbReference>
<dbReference type="RefSeq" id="WP_171192588.1">
    <property type="nucleotide sequence ID" value="NZ_CP061032.1"/>
</dbReference>
<reference evidence="5 6" key="1">
    <citation type="submission" date="2020-08" db="EMBL/GenBank/DDBJ databases">
        <title>novel species in genus Corynebacterium.</title>
        <authorList>
            <person name="Zhang G."/>
        </authorList>
    </citation>
    <scope>NUCLEOTIDE SEQUENCE [LARGE SCALE GENOMIC DNA]</scope>
    <source>
        <strain evidence="5 6">zg-917</strain>
        <strain evidence="4">Zg-917</strain>
    </source>
</reference>
<accession>A0A7H0JWM8</accession>
<dbReference type="AlphaFoldDB" id="A0A7H0JWM8"/>
<keyword evidence="6" id="KW-1185">Reference proteome</keyword>
<proteinExistence type="predicted"/>
<dbReference type="Proteomes" id="UP000516235">
    <property type="component" value="Chromosome"/>
</dbReference>
<dbReference type="Gene3D" id="3.30.2400.10">
    <property type="entry name" value="Major capsid protein gp5"/>
    <property type="match status" value="1"/>
</dbReference>
<comment type="subcellular location">
    <subcellularLocation>
        <location evidence="1">Virion</location>
    </subcellularLocation>
</comment>
<evidence type="ECO:0000259" key="2">
    <source>
        <dbReference type="Pfam" id="PF05065"/>
    </source>
</evidence>
<sequence length="431" mass="45994">MAQSLIERRAALLAEARDLIPADGAKMDKDTYARVEGLMEEHDAVDAEIKAAQKAGSLIDRVRGADLGEEGVADTPGDHAAATLGDHFVKHAGDVLTRQAGGAQMQSATPEYETRAPEDPFLTPNAEGSEVAHLAPWATEFRRTIVNAKRDKLVIADLMGAAQVSPQTQTISYLVEKLPLVAEGGAATVAEGARKPYVRFNNFDVVSEKLTKIAALTKITDETAADLTFVRSWINDRLIYELSVVEEEQLLAGDGTGSNVTGLLNREGLQQYDIAGDLFDGLFLASQKVPEFTGLTADALVVNTADFVRIRLAKDANGQYFAGGPFTAGQYGNGGLTLNPSPWGLRTVDTPAIERGTYVLGAFRQGATVLRKNGLRVDSTNSNVDDFEQNLITLRAEERLGLMVERPAAFVTGSLAGSEIPGVPAPAEAVA</sequence>
<feature type="domain" description="Phage capsid-like C-terminal" evidence="2">
    <location>
        <begin position="139"/>
        <end position="413"/>
    </location>
</feature>
<evidence type="ECO:0000313" key="4">
    <source>
        <dbReference type="EMBL" id="QNP89444.1"/>
    </source>
</evidence>
<evidence type="ECO:0000256" key="1">
    <source>
        <dbReference type="ARBA" id="ARBA00004328"/>
    </source>
</evidence>
<dbReference type="NCBIfam" id="TIGR01554">
    <property type="entry name" value="major_cap_HK97"/>
    <property type="match status" value="1"/>
</dbReference>
<dbReference type="EMBL" id="JACMYE010000001">
    <property type="protein sequence ID" value="MBC3178142.1"/>
    <property type="molecule type" value="Genomic_DNA"/>
</dbReference>
<dbReference type="SUPFAM" id="SSF56563">
    <property type="entry name" value="Major capsid protein gp5"/>
    <property type="match status" value="1"/>
</dbReference>
<dbReference type="InterPro" id="IPR024455">
    <property type="entry name" value="Phage_capsid"/>
</dbReference>
<evidence type="ECO:0000313" key="5">
    <source>
        <dbReference type="Proteomes" id="UP000516235"/>
    </source>
</evidence>
<protein>
    <submittedName>
        <fullName evidence="4">Phage major capsid protein</fullName>
    </submittedName>
</protein>
<gene>
    <name evidence="3" type="ORF">H7348_02240</name>
    <name evidence="4" type="ORF">IAU68_06960</name>
</gene>
<dbReference type="InterPro" id="IPR054612">
    <property type="entry name" value="Phage_capsid-like_C"/>
</dbReference>
<organism evidence="4 5">
    <name type="scientific">Corynebacterium lujinxingii</name>
    <dbReference type="NCBI Taxonomy" id="2763010"/>
    <lineage>
        <taxon>Bacteria</taxon>
        <taxon>Bacillati</taxon>
        <taxon>Actinomycetota</taxon>
        <taxon>Actinomycetes</taxon>
        <taxon>Mycobacteriales</taxon>
        <taxon>Corynebacteriaceae</taxon>
        <taxon>Corynebacterium</taxon>
    </lineage>
</organism>
<evidence type="ECO:0000313" key="6">
    <source>
        <dbReference type="Proteomes" id="UP000642876"/>
    </source>
</evidence>
<dbReference type="EMBL" id="CP061032">
    <property type="protein sequence ID" value="QNP89444.1"/>
    <property type="molecule type" value="Genomic_DNA"/>
</dbReference>
<evidence type="ECO:0000313" key="3">
    <source>
        <dbReference type="EMBL" id="MBC3178142.1"/>
    </source>
</evidence>
<name>A0A7H0JWM8_9CORY</name>
<dbReference type="KEGG" id="cluj:IAU68_06960"/>
<dbReference type="Pfam" id="PF05065">
    <property type="entry name" value="Phage_capsid"/>
    <property type="match status" value="1"/>
</dbReference>